<dbReference type="PANTHER" id="PTHR38340">
    <property type="entry name" value="S-LAYER PROTEIN"/>
    <property type="match status" value="1"/>
</dbReference>
<keyword evidence="4" id="KW-1185">Reference proteome</keyword>
<sequence>LGDVDNRTATTLTFTTDADDHDLLANTAATGNLILIGDGNDNVLRGGNGSDTLSGGGGTDTLDGGAGKDSAVFDANFADATIESGSGTSFLVTIGGVTTTVEGVERLTFNDESVVLVGGSSGIASLQQGVDAATAGDVLVLHSGTYEGNTTIAKELTVLGANAGIAGSGAHGTGSVVHGQILISSTAPVVIDGLEFLADATSNAGGQGNAQLRITQGGSGTGHVIANNLFYSTLTNGGAIDAYAIFQGPIASGAVTIEDNTITGANTNKYSTAPWGRGIWSDGGGVTLTVEGNTIGSARTGINFDSPGTTVEVTGNVFTANGTGISLGLASGLIDWITNNSFADVDTDINGRNLSGGYQIDLTASGNTGTGVAPGFLVLGGDGNDDLTGSAGDDVLVGDNSGGGALATPGPALDANTLDGGEGNDILLGGNGVDTMIGGLGDDQLDGRGGADTMSGGVGDDSYVVDDAGDTVIEAAGEGNDTVSTSVTYTLAAGQEIETLQATGTGNIALT</sequence>
<protein>
    <recommendedName>
        <fullName evidence="5">Right handed beta helix domain-containing protein</fullName>
    </recommendedName>
</protein>
<feature type="non-terminal residue" evidence="3">
    <location>
        <position position="1"/>
    </location>
</feature>
<dbReference type="InterPro" id="IPR011050">
    <property type="entry name" value="Pectin_lyase_fold/virulence"/>
</dbReference>
<dbReference type="AlphaFoldDB" id="A0A317DUD5"/>
<dbReference type="PANTHER" id="PTHR38340:SF1">
    <property type="entry name" value="S-LAYER PROTEIN"/>
    <property type="match status" value="1"/>
</dbReference>
<dbReference type="InterPro" id="IPR050557">
    <property type="entry name" value="RTX_toxin/Mannuronan_C5-epim"/>
</dbReference>
<evidence type="ECO:0000313" key="4">
    <source>
        <dbReference type="Proteomes" id="UP000245461"/>
    </source>
</evidence>
<comment type="subcellular location">
    <subcellularLocation>
        <location evidence="1">Secreted</location>
    </subcellularLocation>
</comment>
<dbReference type="PROSITE" id="PS00330">
    <property type="entry name" value="HEMOLYSIN_CALCIUM"/>
    <property type="match status" value="1"/>
</dbReference>
<name>A0A317DUD5_9PROT</name>
<dbReference type="InterPro" id="IPR018511">
    <property type="entry name" value="Hemolysin-typ_Ca-bd_CS"/>
</dbReference>
<evidence type="ECO:0000256" key="1">
    <source>
        <dbReference type="ARBA" id="ARBA00004613"/>
    </source>
</evidence>
<dbReference type="Proteomes" id="UP000245461">
    <property type="component" value="Unassembled WGS sequence"/>
</dbReference>
<keyword evidence="2" id="KW-0964">Secreted</keyword>
<dbReference type="SMART" id="SM00710">
    <property type="entry name" value="PbH1"/>
    <property type="match status" value="4"/>
</dbReference>
<comment type="caution">
    <text evidence="3">The sequence shown here is derived from an EMBL/GenBank/DDBJ whole genome shotgun (WGS) entry which is preliminary data.</text>
</comment>
<dbReference type="InterPro" id="IPR011049">
    <property type="entry name" value="Serralysin-like_metalloprot_C"/>
</dbReference>
<evidence type="ECO:0000256" key="2">
    <source>
        <dbReference type="ARBA" id="ARBA00022525"/>
    </source>
</evidence>
<organism evidence="3 4">
    <name type="scientific">Zavarzinia aquatilis</name>
    <dbReference type="NCBI Taxonomy" id="2211142"/>
    <lineage>
        <taxon>Bacteria</taxon>
        <taxon>Pseudomonadati</taxon>
        <taxon>Pseudomonadota</taxon>
        <taxon>Alphaproteobacteria</taxon>
        <taxon>Rhodospirillales</taxon>
        <taxon>Zavarziniaceae</taxon>
        <taxon>Zavarzinia</taxon>
    </lineage>
</organism>
<dbReference type="PRINTS" id="PR00313">
    <property type="entry name" value="CABNDNGRPT"/>
</dbReference>
<evidence type="ECO:0008006" key="5">
    <source>
        <dbReference type="Google" id="ProtNLM"/>
    </source>
</evidence>
<dbReference type="GO" id="GO:0005509">
    <property type="term" value="F:calcium ion binding"/>
    <property type="evidence" value="ECO:0007669"/>
    <property type="project" value="InterPro"/>
</dbReference>
<dbReference type="InterPro" id="IPR006626">
    <property type="entry name" value="PbH1"/>
</dbReference>
<proteinExistence type="predicted"/>
<dbReference type="Pfam" id="PF00353">
    <property type="entry name" value="HemolysinCabind"/>
    <property type="match status" value="3"/>
</dbReference>
<dbReference type="InterPro" id="IPR001343">
    <property type="entry name" value="Hemolysn_Ca-bd"/>
</dbReference>
<dbReference type="SUPFAM" id="SSF51126">
    <property type="entry name" value="Pectin lyase-like"/>
    <property type="match status" value="1"/>
</dbReference>
<evidence type="ECO:0000313" key="3">
    <source>
        <dbReference type="EMBL" id="PWR17476.1"/>
    </source>
</evidence>
<dbReference type="SUPFAM" id="SSF51120">
    <property type="entry name" value="beta-Roll"/>
    <property type="match status" value="2"/>
</dbReference>
<dbReference type="GO" id="GO:0005576">
    <property type="term" value="C:extracellular region"/>
    <property type="evidence" value="ECO:0007669"/>
    <property type="project" value="UniProtKB-SubCell"/>
</dbReference>
<gene>
    <name evidence="3" type="ORF">DKG74_21375</name>
</gene>
<dbReference type="Gene3D" id="2.160.20.10">
    <property type="entry name" value="Single-stranded right-handed beta-helix, Pectin lyase-like"/>
    <property type="match status" value="1"/>
</dbReference>
<feature type="non-terminal residue" evidence="3">
    <location>
        <position position="511"/>
    </location>
</feature>
<dbReference type="Gene3D" id="2.150.10.10">
    <property type="entry name" value="Serralysin-like metalloprotease, C-terminal"/>
    <property type="match status" value="2"/>
</dbReference>
<dbReference type="EMBL" id="QGLE01000037">
    <property type="protein sequence ID" value="PWR17476.1"/>
    <property type="molecule type" value="Genomic_DNA"/>
</dbReference>
<reference evidence="3 4" key="1">
    <citation type="submission" date="2018-05" db="EMBL/GenBank/DDBJ databases">
        <title>Zavarzinia sp. HR-AS.</title>
        <authorList>
            <person name="Lee Y."/>
            <person name="Jeon C.O."/>
        </authorList>
    </citation>
    <scope>NUCLEOTIDE SEQUENCE [LARGE SCALE GENOMIC DNA]</scope>
    <source>
        <strain evidence="3 4">HR-AS</strain>
    </source>
</reference>
<accession>A0A317DUD5</accession>
<dbReference type="InterPro" id="IPR012334">
    <property type="entry name" value="Pectin_lyas_fold"/>
</dbReference>